<dbReference type="EMBL" id="JAWDGP010001500">
    <property type="protein sequence ID" value="KAK3790903.1"/>
    <property type="molecule type" value="Genomic_DNA"/>
</dbReference>
<keyword evidence="2" id="KW-1185">Reference proteome</keyword>
<sequence>MDSVRRQDFLVLNTYGQLVDTLRTDLGDDETRIDSVETAGALETPLCGDVSGSVQMSTSRLVSLWSAGVLSRELGCRYRPELMSIEGIGCVVPAGRLCYLSDQFRGQRLCNNKVNTTLPQAGRMLDEITPREVSPIPPRSRI</sequence>
<name>A0AAE1E2X4_9GAST</name>
<accession>A0AAE1E2X4</accession>
<gene>
    <name evidence="1" type="ORF">RRG08_053227</name>
</gene>
<reference evidence="1" key="1">
    <citation type="journal article" date="2023" name="G3 (Bethesda)">
        <title>A reference genome for the long-term kleptoplast-retaining sea slug Elysia crispata morphotype clarki.</title>
        <authorList>
            <person name="Eastman K.E."/>
            <person name="Pendleton A.L."/>
            <person name="Shaikh M.A."/>
            <person name="Suttiyut T."/>
            <person name="Ogas R."/>
            <person name="Tomko P."/>
            <person name="Gavelis G."/>
            <person name="Widhalm J.R."/>
            <person name="Wisecaver J.H."/>
        </authorList>
    </citation>
    <scope>NUCLEOTIDE SEQUENCE</scope>
    <source>
        <strain evidence="1">ECLA1</strain>
    </source>
</reference>
<organism evidence="1 2">
    <name type="scientific">Elysia crispata</name>
    <name type="common">lettuce slug</name>
    <dbReference type="NCBI Taxonomy" id="231223"/>
    <lineage>
        <taxon>Eukaryota</taxon>
        <taxon>Metazoa</taxon>
        <taxon>Spiralia</taxon>
        <taxon>Lophotrochozoa</taxon>
        <taxon>Mollusca</taxon>
        <taxon>Gastropoda</taxon>
        <taxon>Heterobranchia</taxon>
        <taxon>Euthyneura</taxon>
        <taxon>Panpulmonata</taxon>
        <taxon>Sacoglossa</taxon>
        <taxon>Placobranchoidea</taxon>
        <taxon>Plakobranchidae</taxon>
        <taxon>Elysia</taxon>
    </lineage>
</organism>
<dbReference type="AlphaFoldDB" id="A0AAE1E2X4"/>
<proteinExistence type="predicted"/>
<protein>
    <submittedName>
        <fullName evidence="1">Uncharacterized protein</fullName>
    </submittedName>
</protein>
<evidence type="ECO:0000313" key="1">
    <source>
        <dbReference type="EMBL" id="KAK3790903.1"/>
    </source>
</evidence>
<dbReference type="Proteomes" id="UP001283361">
    <property type="component" value="Unassembled WGS sequence"/>
</dbReference>
<evidence type="ECO:0000313" key="2">
    <source>
        <dbReference type="Proteomes" id="UP001283361"/>
    </source>
</evidence>
<comment type="caution">
    <text evidence="1">The sequence shown here is derived from an EMBL/GenBank/DDBJ whole genome shotgun (WGS) entry which is preliminary data.</text>
</comment>